<keyword evidence="3" id="KW-0560">Oxidoreductase</keyword>
<dbReference type="InterPro" id="IPR016167">
    <property type="entry name" value="FAD-bd_PCMH_sub1"/>
</dbReference>
<feature type="domain" description="FAD-binding PCMH-type" evidence="4">
    <location>
        <begin position="1"/>
        <end position="221"/>
    </location>
</feature>
<comment type="caution">
    <text evidence="5">The sequence shown here is derived from an EMBL/GenBank/DDBJ whole genome shotgun (WGS) entry which is preliminary data.</text>
</comment>
<gene>
    <name evidence="5" type="ORF">A3F83_03895</name>
</gene>
<dbReference type="InterPro" id="IPR002346">
    <property type="entry name" value="Mopterin_DH_FAD-bd"/>
</dbReference>
<evidence type="ECO:0000256" key="1">
    <source>
        <dbReference type="ARBA" id="ARBA00022630"/>
    </source>
</evidence>
<dbReference type="InterPro" id="IPR036318">
    <property type="entry name" value="FAD-bd_PCMH-like_sf"/>
</dbReference>
<proteinExistence type="predicted"/>
<dbReference type="Pfam" id="PF00941">
    <property type="entry name" value="FAD_binding_5"/>
    <property type="match status" value="1"/>
</dbReference>
<dbReference type="SUPFAM" id="SSF55447">
    <property type="entry name" value="CO dehydrogenase flavoprotein C-terminal domain-like"/>
    <property type="match status" value="1"/>
</dbReference>
<dbReference type="Gene3D" id="3.30.390.50">
    <property type="entry name" value="CO dehydrogenase flavoprotein, C-terminal domain"/>
    <property type="match status" value="1"/>
</dbReference>
<dbReference type="InterPro" id="IPR016169">
    <property type="entry name" value="FAD-bd_PCMH_sub2"/>
</dbReference>
<evidence type="ECO:0000256" key="2">
    <source>
        <dbReference type="ARBA" id="ARBA00022827"/>
    </source>
</evidence>
<dbReference type="EMBL" id="MFIX01000205">
    <property type="protein sequence ID" value="OGG01590.1"/>
    <property type="molecule type" value="Genomic_DNA"/>
</dbReference>
<accession>A0A1F5YN25</accession>
<dbReference type="Gene3D" id="3.30.465.10">
    <property type="match status" value="2"/>
</dbReference>
<dbReference type="InterPro" id="IPR051312">
    <property type="entry name" value="Diverse_Substr_Oxidored"/>
</dbReference>
<dbReference type="Gene3D" id="3.30.43.10">
    <property type="entry name" value="Uridine Diphospho-n-acetylenolpyruvylglucosamine Reductase, domain 2"/>
    <property type="match status" value="1"/>
</dbReference>
<evidence type="ECO:0000313" key="6">
    <source>
        <dbReference type="Proteomes" id="UP000179129"/>
    </source>
</evidence>
<evidence type="ECO:0000256" key="3">
    <source>
        <dbReference type="ARBA" id="ARBA00023002"/>
    </source>
</evidence>
<dbReference type="Proteomes" id="UP000179129">
    <property type="component" value="Unassembled WGS sequence"/>
</dbReference>
<keyword evidence="1" id="KW-0285">Flavoprotein</keyword>
<dbReference type="PANTHER" id="PTHR42659">
    <property type="entry name" value="XANTHINE DEHYDROGENASE SUBUNIT C-RELATED"/>
    <property type="match status" value="1"/>
</dbReference>
<dbReference type="PANTHER" id="PTHR42659:SF2">
    <property type="entry name" value="XANTHINE DEHYDROGENASE SUBUNIT C-RELATED"/>
    <property type="match status" value="1"/>
</dbReference>
<dbReference type="InterPro" id="IPR016166">
    <property type="entry name" value="FAD-bd_PCMH"/>
</dbReference>
<sequence>MKAFSYYNATDLKDAVMVLGNMEVQSLPLAGGTDILGEMKNRYVSPGRLVNLKSIPGLDKISFGREGLKLGALVRLHDIAMDKRIQKDYPGLAQAADSVGSPQLRNVGTLGGNLCQRPRCWYYRGEEYPCIRKSGGICYAVSGRNKYHCVIGGGPCFIVHPSDTAPMLMALGAKVTIQGVKGSRDVVMDEFFILPEEDSTRENILLPGELITAVTVPAPAKGSRNCYLKFKERGSRDFALASAGASLLVDEAGTTCLKASLVLGGVAPAPHRAKEAEALLTGKKIDLQAVEQAVKAALADAAPMTENEYKVGLARTILKRAILRAAGVEV</sequence>
<dbReference type="SMART" id="SM01092">
    <property type="entry name" value="CO_deh_flav_C"/>
    <property type="match status" value="1"/>
</dbReference>
<evidence type="ECO:0000259" key="4">
    <source>
        <dbReference type="PROSITE" id="PS51387"/>
    </source>
</evidence>
<dbReference type="GO" id="GO:0016491">
    <property type="term" value="F:oxidoreductase activity"/>
    <property type="evidence" value="ECO:0007669"/>
    <property type="project" value="UniProtKB-KW"/>
</dbReference>
<dbReference type="STRING" id="1817867.A3F83_03895"/>
<reference evidence="5 6" key="1">
    <citation type="journal article" date="2016" name="Nat. Commun.">
        <title>Thousands of microbial genomes shed light on interconnected biogeochemical processes in an aquifer system.</title>
        <authorList>
            <person name="Anantharaman K."/>
            <person name="Brown C.T."/>
            <person name="Hug L.A."/>
            <person name="Sharon I."/>
            <person name="Castelle C.J."/>
            <person name="Probst A.J."/>
            <person name="Thomas B.C."/>
            <person name="Singh A."/>
            <person name="Wilkins M.J."/>
            <person name="Karaoz U."/>
            <person name="Brodie E.L."/>
            <person name="Williams K.H."/>
            <person name="Hubbard S.S."/>
            <person name="Banfield J.F."/>
        </authorList>
    </citation>
    <scope>NUCLEOTIDE SEQUENCE [LARGE SCALE GENOMIC DNA]</scope>
</reference>
<dbReference type="PROSITE" id="PS51387">
    <property type="entry name" value="FAD_PCMH"/>
    <property type="match status" value="1"/>
</dbReference>
<dbReference type="Pfam" id="PF03450">
    <property type="entry name" value="CO_deh_flav_C"/>
    <property type="match status" value="1"/>
</dbReference>
<dbReference type="InterPro" id="IPR005107">
    <property type="entry name" value="CO_DH_flav_C"/>
</dbReference>
<dbReference type="SUPFAM" id="SSF56176">
    <property type="entry name" value="FAD-binding/transporter-associated domain-like"/>
    <property type="match status" value="1"/>
</dbReference>
<dbReference type="GO" id="GO:0071949">
    <property type="term" value="F:FAD binding"/>
    <property type="evidence" value="ECO:0007669"/>
    <property type="project" value="InterPro"/>
</dbReference>
<evidence type="ECO:0000313" key="5">
    <source>
        <dbReference type="EMBL" id="OGG01590.1"/>
    </source>
</evidence>
<name>A0A1F5YN25_9BACT</name>
<organism evidence="5 6">
    <name type="scientific">Candidatus Glassbacteria bacterium RIFCSPLOWO2_12_FULL_58_11</name>
    <dbReference type="NCBI Taxonomy" id="1817867"/>
    <lineage>
        <taxon>Bacteria</taxon>
        <taxon>Candidatus Glassiibacteriota</taxon>
    </lineage>
</organism>
<protein>
    <recommendedName>
        <fullName evidence="4">FAD-binding PCMH-type domain-containing protein</fullName>
    </recommendedName>
</protein>
<dbReference type="AlphaFoldDB" id="A0A1F5YN25"/>
<dbReference type="InterPro" id="IPR036683">
    <property type="entry name" value="CO_DH_flav_C_dom_sf"/>
</dbReference>
<keyword evidence="2" id="KW-0274">FAD</keyword>